<comment type="caution">
    <text evidence="1">The sequence shown here is derived from an EMBL/GenBank/DDBJ whole genome shotgun (WGS) entry which is preliminary data.</text>
</comment>
<name>A0ABS4ZHZ5_9MICO</name>
<proteinExistence type="predicted"/>
<evidence type="ECO:0000313" key="1">
    <source>
        <dbReference type="EMBL" id="MBP2436896.1"/>
    </source>
</evidence>
<keyword evidence="2" id="KW-1185">Reference proteome</keyword>
<dbReference type="InterPro" id="IPR012337">
    <property type="entry name" value="RNaseH-like_sf"/>
</dbReference>
<accession>A0ABS4ZHZ5</accession>
<reference evidence="1 2" key="1">
    <citation type="submission" date="2021-03" db="EMBL/GenBank/DDBJ databases">
        <title>Sequencing the genomes of 1000 actinobacteria strains.</title>
        <authorList>
            <person name="Klenk H.-P."/>
        </authorList>
    </citation>
    <scope>NUCLEOTIDE SEQUENCE [LARGE SCALE GENOMIC DNA]</scope>
    <source>
        <strain evidence="1 2">DSM 24221</strain>
    </source>
</reference>
<gene>
    <name evidence="1" type="ORF">JOF34_001482</name>
</gene>
<evidence type="ECO:0000313" key="2">
    <source>
        <dbReference type="Proteomes" id="UP001519362"/>
    </source>
</evidence>
<sequence>MFDDHVQRQFRADAPNRLWLTDITEHWTNEGELYCCAIKDGRPDDLEARRRRRQDRLGRLTPVEFETIMNTTVALAA</sequence>
<protein>
    <recommendedName>
        <fullName evidence="3">Transposase</fullName>
    </recommendedName>
</protein>
<organism evidence="1 2">
    <name type="scientific">Microbacterium amylolyticum</name>
    <dbReference type="NCBI Taxonomy" id="936337"/>
    <lineage>
        <taxon>Bacteria</taxon>
        <taxon>Bacillati</taxon>
        <taxon>Actinomycetota</taxon>
        <taxon>Actinomycetes</taxon>
        <taxon>Micrococcales</taxon>
        <taxon>Microbacteriaceae</taxon>
        <taxon>Microbacterium</taxon>
    </lineage>
</organism>
<dbReference type="RefSeq" id="WP_165135264.1">
    <property type="nucleotide sequence ID" value="NZ_CP049253.1"/>
</dbReference>
<evidence type="ECO:0008006" key="3">
    <source>
        <dbReference type="Google" id="ProtNLM"/>
    </source>
</evidence>
<dbReference type="SUPFAM" id="SSF53098">
    <property type="entry name" value="Ribonuclease H-like"/>
    <property type="match status" value="1"/>
</dbReference>
<dbReference type="EMBL" id="JAGIOL010000001">
    <property type="protein sequence ID" value="MBP2436896.1"/>
    <property type="molecule type" value="Genomic_DNA"/>
</dbReference>
<dbReference type="Proteomes" id="UP001519362">
    <property type="component" value="Unassembled WGS sequence"/>
</dbReference>